<dbReference type="GO" id="GO:0003677">
    <property type="term" value="F:DNA binding"/>
    <property type="evidence" value="ECO:0007669"/>
    <property type="project" value="UniProtKB-KW"/>
</dbReference>
<sequence>MKMGLFLFVMNKVDIAKTDLNLLKVFEALYEEGGASRAATRLGLTQSAVSAALKRLRDVYGDPLFLRTGRGLAPTLLAQKLKPVVSEALQKIRQSLAMVSPSGRSFEGRSVTVGLSDDFEIAIGSRLIERAAHAMPGLRLVFRQAHSQVVADALAGRNLDLAISSGGLARSGLSRCLLGEASYACVVDPEHWATAVLDIEGFVSAEHILVSSGGFVGIVDEVLSERELSRRVVAATTHFAALPYLLKGTSAIATIPAHAAVSIAAMTGLKVLPCPLPLGHFSVELGWRTADGNDVLLRTIRPLVEECFHSL</sequence>
<dbReference type="PRINTS" id="PR00039">
    <property type="entry name" value="HTHLYSR"/>
</dbReference>
<dbReference type="Gene3D" id="3.40.190.10">
    <property type="entry name" value="Periplasmic binding protein-like II"/>
    <property type="match status" value="2"/>
</dbReference>
<evidence type="ECO:0000256" key="2">
    <source>
        <dbReference type="ARBA" id="ARBA00023015"/>
    </source>
</evidence>
<dbReference type="SUPFAM" id="SSF46785">
    <property type="entry name" value="Winged helix' DNA-binding domain"/>
    <property type="match status" value="1"/>
</dbReference>
<dbReference type="Gene3D" id="1.10.10.10">
    <property type="entry name" value="Winged helix-like DNA-binding domain superfamily/Winged helix DNA-binding domain"/>
    <property type="match status" value="1"/>
</dbReference>
<dbReference type="PROSITE" id="PS50931">
    <property type="entry name" value="HTH_LYSR"/>
    <property type="match status" value="1"/>
</dbReference>
<dbReference type="Pfam" id="PF00126">
    <property type="entry name" value="HTH_1"/>
    <property type="match status" value="1"/>
</dbReference>
<dbReference type="RefSeq" id="WP_197915473.1">
    <property type="nucleotide sequence ID" value="NZ_AP022843.1"/>
</dbReference>
<name>A0A6F8U9B0_9GAMM</name>
<keyword evidence="7" id="KW-1185">Reference proteome</keyword>
<protein>
    <submittedName>
        <fullName evidence="6">LysR family transcriptional regulator</fullName>
    </submittedName>
</protein>
<dbReference type="InterPro" id="IPR000847">
    <property type="entry name" value="LysR_HTH_N"/>
</dbReference>
<evidence type="ECO:0000259" key="5">
    <source>
        <dbReference type="PROSITE" id="PS50931"/>
    </source>
</evidence>
<evidence type="ECO:0000256" key="3">
    <source>
        <dbReference type="ARBA" id="ARBA00023125"/>
    </source>
</evidence>
<keyword evidence="3" id="KW-0238">DNA-binding</keyword>
<evidence type="ECO:0000256" key="4">
    <source>
        <dbReference type="ARBA" id="ARBA00023163"/>
    </source>
</evidence>
<dbReference type="SUPFAM" id="SSF53850">
    <property type="entry name" value="Periplasmic binding protein-like II"/>
    <property type="match status" value="1"/>
</dbReference>
<reference evidence="6 7" key="1">
    <citation type="submission" date="2020-03" db="EMBL/GenBank/DDBJ databases">
        <title>Complete Genome Sequence of Halomonas hydrothermalis Strain Slthf2, Halophilic Bacterium Isolated from Deep-Sea Hydrothermal-Vent Environments.</title>
        <authorList>
            <person name="Takeyama N."/>
            <person name="Huang M."/>
            <person name="Sato K."/>
            <person name="Galipon J."/>
            <person name="Arakawa K."/>
        </authorList>
    </citation>
    <scope>NUCLEOTIDE SEQUENCE [LARGE SCALE GENOMIC DNA]</scope>
    <source>
        <strain evidence="6 7">Slthf2</strain>
    </source>
</reference>
<dbReference type="Pfam" id="PF03466">
    <property type="entry name" value="LysR_substrate"/>
    <property type="match status" value="1"/>
</dbReference>
<dbReference type="InterPro" id="IPR050389">
    <property type="entry name" value="LysR-type_TF"/>
</dbReference>
<dbReference type="GO" id="GO:0003700">
    <property type="term" value="F:DNA-binding transcription factor activity"/>
    <property type="evidence" value="ECO:0007669"/>
    <property type="project" value="InterPro"/>
</dbReference>
<comment type="similarity">
    <text evidence="1">Belongs to the LysR transcriptional regulatory family.</text>
</comment>
<accession>A0A6F8U9B0</accession>
<gene>
    <name evidence="6" type="ORF">HHSLTHF2_33830</name>
</gene>
<dbReference type="InterPro" id="IPR005119">
    <property type="entry name" value="LysR_subst-bd"/>
</dbReference>
<proteinExistence type="inferred from homology"/>
<dbReference type="AlphaFoldDB" id="A0A6F8U9B0"/>
<dbReference type="InterPro" id="IPR036390">
    <property type="entry name" value="WH_DNA-bd_sf"/>
</dbReference>
<organism evidence="6 7">
    <name type="scientific">Halomonas hydrothermalis</name>
    <dbReference type="NCBI Taxonomy" id="115561"/>
    <lineage>
        <taxon>Bacteria</taxon>
        <taxon>Pseudomonadati</taxon>
        <taxon>Pseudomonadota</taxon>
        <taxon>Gammaproteobacteria</taxon>
        <taxon>Oceanospirillales</taxon>
        <taxon>Halomonadaceae</taxon>
        <taxon>Halomonas</taxon>
    </lineage>
</organism>
<dbReference type="EMBL" id="AP022843">
    <property type="protein sequence ID" value="BCB09493.1"/>
    <property type="molecule type" value="Genomic_DNA"/>
</dbReference>
<dbReference type="Proteomes" id="UP000502259">
    <property type="component" value="Chromosome"/>
</dbReference>
<feature type="domain" description="HTH lysR-type" evidence="5">
    <location>
        <begin position="18"/>
        <end position="75"/>
    </location>
</feature>
<evidence type="ECO:0000256" key="1">
    <source>
        <dbReference type="ARBA" id="ARBA00009437"/>
    </source>
</evidence>
<dbReference type="PANTHER" id="PTHR30118">
    <property type="entry name" value="HTH-TYPE TRANSCRIPTIONAL REGULATOR LEUO-RELATED"/>
    <property type="match status" value="1"/>
</dbReference>
<keyword evidence="4" id="KW-0804">Transcription</keyword>
<evidence type="ECO:0000313" key="6">
    <source>
        <dbReference type="EMBL" id="BCB09493.1"/>
    </source>
</evidence>
<keyword evidence="2" id="KW-0805">Transcription regulation</keyword>
<evidence type="ECO:0000313" key="7">
    <source>
        <dbReference type="Proteomes" id="UP000502259"/>
    </source>
</evidence>
<dbReference type="PANTHER" id="PTHR30118:SF15">
    <property type="entry name" value="TRANSCRIPTIONAL REGULATORY PROTEIN"/>
    <property type="match status" value="1"/>
</dbReference>
<dbReference type="InterPro" id="IPR036388">
    <property type="entry name" value="WH-like_DNA-bd_sf"/>
</dbReference>